<keyword evidence="1" id="KW-1133">Transmembrane helix</keyword>
<gene>
    <name evidence="2" type="ORF">PNOK_0645400</name>
</gene>
<keyword evidence="1" id="KW-0812">Transmembrane</keyword>
<keyword evidence="3" id="KW-1185">Reference proteome</keyword>
<evidence type="ECO:0000313" key="2">
    <source>
        <dbReference type="EMBL" id="PAV17968.1"/>
    </source>
</evidence>
<organism evidence="2 3">
    <name type="scientific">Pyrrhoderma noxium</name>
    <dbReference type="NCBI Taxonomy" id="2282107"/>
    <lineage>
        <taxon>Eukaryota</taxon>
        <taxon>Fungi</taxon>
        <taxon>Dikarya</taxon>
        <taxon>Basidiomycota</taxon>
        <taxon>Agaricomycotina</taxon>
        <taxon>Agaricomycetes</taxon>
        <taxon>Hymenochaetales</taxon>
        <taxon>Hymenochaetaceae</taxon>
        <taxon>Pyrrhoderma</taxon>
    </lineage>
</organism>
<dbReference type="Proteomes" id="UP000217199">
    <property type="component" value="Unassembled WGS sequence"/>
</dbReference>
<proteinExistence type="predicted"/>
<dbReference type="EMBL" id="NBII01000006">
    <property type="protein sequence ID" value="PAV17968.1"/>
    <property type="molecule type" value="Genomic_DNA"/>
</dbReference>
<evidence type="ECO:0000313" key="3">
    <source>
        <dbReference type="Proteomes" id="UP000217199"/>
    </source>
</evidence>
<comment type="caution">
    <text evidence="2">The sequence shown here is derived from an EMBL/GenBank/DDBJ whole genome shotgun (WGS) entry which is preliminary data.</text>
</comment>
<evidence type="ECO:0000256" key="1">
    <source>
        <dbReference type="SAM" id="Phobius"/>
    </source>
</evidence>
<sequence>MLEQEQHTTHEAPWGMVPPEVITPICISVIIFLSLSAYFVYRFCRCRKTRNSRLTSSPTWLAHINRDLNRRWSTNLSSVKDLCSNTVTEKDPLHELEIQNPQTIDKHHSTFVSKSPDTSLNRPWCPSFFPPNDSVNSTSQSPTTNTPRVEISVKGDKNLLSLRFDTIEHDMKLVVQTMLDERIGFHPNPMHRPITNLASQSSGAIQTPSYPSRRYLKIVNTPHSLKPVSDTQKTSTRILYPIKEVRESWHSNDLTKPDASEDKWLNSAEMSLIPGISNKTASNGNHSKTTLPTTPSLYVASKGHGKVFSEISSLEVELPISSSTPNLSTRTNLATSLYQSRSCHAVLSEKTIKTTRARRETSFTSTPLSSVPQLSLISCASLSETIPSEYTRSDCVSSVSSGQNPTPLVPFTYLATIHGADNGSAPGTSSSNHSLGINRTIIDTFPLSRSLTGVDLWVKDNSDWIYLPESDYDGLMD</sequence>
<dbReference type="InParanoid" id="A0A286UEI9"/>
<feature type="transmembrane region" description="Helical" evidence="1">
    <location>
        <begin position="21"/>
        <end position="41"/>
    </location>
</feature>
<accession>A0A286UEI9</accession>
<keyword evidence="1" id="KW-0472">Membrane</keyword>
<protein>
    <submittedName>
        <fullName evidence="2">Uncharacterized protein</fullName>
    </submittedName>
</protein>
<dbReference type="AlphaFoldDB" id="A0A286UEI9"/>
<reference evidence="2 3" key="1">
    <citation type="journal article" date="2017" name="Mol. Ecol.">
        <title>Comparative and population genomic landscape of Phellinus noxius: A hypervariable fungus causing root rot in trees.</title>
        <authorList>
            <person name="Chung C.L."/>
            <person name="Lee T.J."/>
            <person name="Akiba M."/>
            <person name="Lee H.H."/>
            <person name="Kuo T.H."/>
            <person name="Liu D."/>
            <person name="Ke H.M."/>
            <person name="Yokoi T."/>
            <person name="Roa M.B."/>
            <person name="Lu M.J."/>
            <person name="Chang Y.Y."/>
            <person name="Ann P.J."/>
            <person name="Tsai J.N."/>
            <person name="Chen C.Y."/>
            <person name="Tzean S.S."/>
            <person name="Ota Y."/>
            <person name="Hattori T."/>
            <person name="Sahashi N."/>
            <person name="Liou R.F."/>
            <person name="Kikuchi T."/>
            <person name="Tsai I.J."/>
        </authorList>
    </citation>
    <scope>NUCLEOTIDE SEQUENCE [LARGE SCALE GENOMIC DNA]</scope>
    <source>
        <strain evidence="2 3">FFPRI411160</strain>
    </source>
</reference>
<name>A0A286UEI9_9AGAM</name>